<proteinExistence type="predicted"/>
<organism evidence="2 3">
    <name type="scientific">Oryza sativa subsp. japonica</name>
    <name type="common">Rice</name>
    <dbReference type="NCBI Taxonomy" id="39947"/>
    <lineage>
        <taxon>Eukaryota</taxon>
        <taxon>Viridiplantae</taxon>
        <taxon>Streptophyta</taxon>
        <taxon>Embryophyta</taxon>
        <taxon>Tracheophyta</taxon>
        <taxon>Spermatophyta</taxon>
        <taxon>Magnoliopsida</taxon>
        <taxon>Liliopsida</taxon>
        <taxon>Poales</taxon>
        <taxon>Poaceae</taxon>
        <taxon>BOP clade</taxon>
        <taxon>Oryzoideae</taxon>
        <taxon>Oryzeae</taxon>
        <taxon>Oryzinae</taxon>
        <taxon>Oryza</taxon>
        <taxon>Oryza sativa</taxon>
    </lineage>
</organism>
<dbReference type="Gramene" id="Os11t0153450-00">
    <property type="protein sequence ID" value="Os11t0153450-00"/>
    <property type="gene ID" value="Os11g0153450"/>
</dbReference>
<reference evidence="2 3" key="3">
    <citation type="journal article" date="2013" name="Rice">
        <title>Improvement of the Oryza sativa Nipponbare reference genome using next generation sequence and optical map data.</title>
        <authorList>
            <person name="Kawahara Y."/>
            <person name="de la Bastide M."/>
            <person name="Hamilton J.P."/>
            <person name="Kanamori H."/>
            <person name="McCombie W.R."/>
            <person name="Ouyang S."/>
            <person name="Schwartz D.C."/>
            <person name="Tanaka T."/>
            <person name="Wu J."/>
            <person name="Zhou S."/>
            <person name="Childs K.L."/>
            <person name="Davidson R.M."/>
            <person name="Lin H."/>
            <person name="Quesada-Ocampo L."/>
            <person name="Vaillancourt B."/>
            <person name="Sakai H."/>
            <person name="Lee S.S."/>
            <person name="Kim J."/>
            <person name="Numa H."/>
            <person name="Itoh T."/>
            <person name="Buell C.R."/>
            <person name="Matsumoto T."/>
        </authorList>
    </citation>
    <scope>NUCLEOTIDE SEQUENCE [LARGE SCALE GENOMIC DNA]</scope>
    <source>
        <strain evidence="3">cv. Nipponbare</strain>
    </source>
</reference>
<reference evidence="2 3" key="2">
    <citation type="journal article" date="2013" name="Plant Cell Physiol.">
        <title>Rice Annotation Project Database (RAP-DB): an integrative and interactive database for rice genomics.</title>
        <authorList>
            <person name="Sakai H."/>
            <person name="Lee S.S."/>
            <person name="Tanaka T."/>
            <person name="Numa H."/>
            <person name="Kim J."/>
            <person name="Kawahara Y."/>
            <person name="Wakimoto H."/>
            <person name="Yang C.C."/>
            <person name="Iwamoto M."/>
            <person name="Abe T."/>
            <person name="Yamada Y."/>
            <person name="Muto A."/>
            <person name="Inokuchi H."/>
            <person name="Ikemura T."/>
            <person name="Matsumoto T."/>
            <person name="Sasaki T."/>
            <person name="Itoh T."/>
        </authorList>
    </citation>
    <scope>NUCLEOTIDE SEQUENCE [LARGE SCALE GENOMIC DNA]</scope>
    <source>
        <strain evidence="3">cv. Nipponbare</strain>
    </source>
</reference>
<feature type="region of interest" description="Disordered" evidence="1">
    <location>
        <begin position="1"/>
        <end position="24"/>
    </location>
</feature>
<dbReference type="EMBL" id="AP014967">
    <property type="protein sequence ID" value="BAT12734.1"/>
    <property type="molecule type" value="Genomic_DNA"/>
</dbReference>
<evidence type="ECO:0000313" key="2">
    <source>
        <dbReference type="EMBL" id="BAT12734.1"/>
    </source>
</evidence>
<reference evidence="3" key="1">
    <citation type="journal article" date="2005" name="Nature">
        <title>The map-based sequence of the rice genome.</title>
        <authorList>
            <consortium name="International rice genome sequencing project (IRGSP)"/>
            <person name="Matsumoto T."/>
            <person name="Wu J."/>
            <person name="Kanamori H."/>
            <person name="Katayose Y."/>
            <person name="Fujisawa M."/>
            <person name="Namiki N."/>
            <person name="Mizuno H."/>
            <person name="Yamamoto K."/>
            <person name="Antonio B.A."/>
            <person name="Baba T."/>
            <person name="Sakata K."/>
            <person name="Nagamura Y."/>
            <person name="Aoki H."/>
            <person name="Arikawa K."/>
            <person name="Arita K."/>
            <person name="Bito T."/>
            <person name="Chiden Y."/>
            <person name="Fujitsuka N."/>
            <person name="Fukunaka R."/>
            <person name="Hamada M."/>
            <person name="Harada C."/>
            <person name="Hayashi A."/>
            <person name="Hijishita S."/>
            <person name="Honda M."/>
            <person name="Hosokawa S."/>
            <person name="Ichikawa Y."/>
            <person name="Idonuma A."/>
            <person name="Iijima M."/>
            <person name="Ikeda M."/>
            <person name="Ikeno M."/>
            <person name="Ito K."/>
            <person name="Ito S."/>
            <person name="Ito T."/>
            <person name="Ito Y."/>
            <person name="Ito Y."/>
            <person name="Iwabuchi A."/>
            <person name="Kamiya K."/>
            <person name="Karasawa W."/>
            <person name="Kurita K."/>
            <person name="Katagiri S."/>
            <person name="Kikuta A."/>
            <person name="Kobayashi H."/>
            <person name="Kobayashi N."/>
            <person name="Machita K."/>
            <person name="Maehara T."/>
            <person name="Masukawa M."/>
            <person name="Mizubayashi T."/>
            <person name="Mukai Y."/>
            <person name="Nagasaki H."/>
            <person name="Nagata Y."/>
            <person name="Naito S."/>
            <person name="Nakashima M."/>
            <person name="Nakama Y."/>
            <person name="Nakamichi Y."/>
            <person name="Nakamura M."/>
            <person name="Meguro A."/>
            <person name="Negishi M."/>
            <person name="Ohta I."/>
            <person name="Ohta T."/>
            <person name="Okamoto M."/>
            <person name="Ono N."/>
            <person name="Saji S."/>
            <person name="Sakaguchi M."/>
            <person name="Sakai K."/>
            <person name="Shibata M."/>
            <person name="Shimokawa T."/>
            <person name="Song J."/>
            <person name="Takazaki Y."/>
            <person name="Terasawa K."/>
            <person name="Tsugane M."/>
            <person name="Tsuji K."/>
            <person name="Ueda S."/>
            <person name="Waki K."/>
            <person name="Yamagata H."/>
            <person name="Yamamoto M."/>
            <person name="Yamamoto S."/>
            <person name="Yamane H."/>
            <person name="Yoshiki S."/>
            <person name="Yoshihara R."/>
            <person name="Yukawa K."/>
            <person name="Zhong H."/>
            <person name="Yano M."/>
            <person name="Yuan Q."/>
            <person name="Ouyang S."/>
            <person name="Liu J."/>
            <person name="Jones K.M."/>
            <person name="Gansberger K."/>
            <person name="Moffat K."/>
            <person name="Hill J."/>
            <person name="Bera J."/>
            <person name="Fadrosh D."/>
            <person name="Jin S."/>
            <person name="Johri S."/>
            <person name="Kim M."/>
            <person name="Overton L."/>
            <person name="Reardon M."/>
            <person name="Tsitrin T."/>
            <person name="Vuong H."/>
            <person name="Weaver B."/>
            <person name="Ciecko A."/>
            <person name="Tallon L."/>
            <person name="Jackson J."/>
            <person name="Pai G."/>
            <person name="Aken S.V."/>
            <person name="Utterback T."/>
            <person name="Reidmuller S."/>
            <person name="Feldblyum T."/>
            <person name="Hsiao J."/>
            <person name="Zismann V."/>
            <person name="Iobst S."/>
            <person name="de Vazeille A.R."/>
            <person name="Buell C.R."/>
            <person name="Ying K."/>
            <person name="Li Y."/>
            <person name="Lu T."/>
            <person name="Huang Y."/>
            <person name="Zhao Q."/>
            <person name="Feng Q."/>
            <person name="Zhang L."/>
            <person name="Zhu J."/>
            <person name="Weng Q."/>
            <person name="Mu J."/>
            <person name="Lu Y."/>
            <person name="Fan D."/>
            <person name="Liu Y."/>
            <person name="Guan J."/>
            <person name="Zhang Y."/>
            <person name="Yu S."/>
            <person name="Liu X."/>
            <person name="Zhang Y."/>
            <person name="Hong G."/>
            <person name="Han B."/>
            <person name="Choisne N."/>
            <person name="Demange N."/>
            <person name="Orjeda G."/>
            <person name="Samain S."/>
            <person name="Cattolico L."/>
            <person name="Pelletier E."/>
            <person name="Couloux A."/>
            <person name="Segurens B."/>
            <person name="Wincker P."/>
            <person name="D'Hont A."/>
            <person name="Scarpelli C."/>
            <person name="Weissenbach J."/>
            <person name="Salanoubat M."/>
            <person name="Quetier F."/>
            <person name="Yu Y."/>
            <person name="Kim H.R."/>
            <person name="Rambo T."/>
            <person name="Currie J."/>
            <person name="Collura K."/>
            <person name="Luo M."/>
            <person name="Yang T."/>
            <person name="Ammiraju J.S.S."/>
            <person name="Engler F."/>
            <person name="Soderlund C."/>
            <person name="Wing R.A."/>
            <person name="Palmer L.E."/>
            <person name="de la Bastide M."/>
            <person name="Spiegel L."/>
            <person name="Nascimento L."/>
            <person name="Zutavern T."/>
            <person name="O'Shaughnessy A."/>
            <person name="Dike S."/>
            <person name="Dedhia N."/>
            <person name="Preston R."/>
            <person name="Balija V."/>
            <person name="McCombie W.R."/>
            <person name="Chow T."/>
            <person name="Chen H."/>
            <person name="Chung M."/>
            <person name="Chen C."/>
            <person name="Shaw J."/>
            <person name="Wu H."/>
            <person name="Hsiao K."/>
            <person name="Chao Y."/>
            <person name="Chu M."/>
            <person name="Cheng C."/>
            <person name="Hour A."/>
            <person name="Lee P."/>
            <person name="Lin S."/>
            <person name="Lin Y."/>
            <person name="Liou J."/>
            <person name="Liu S."/>
            <person name="Hsing Y."/>
            <person name="Raghuvanshi S."/>
            <person name="Mohanty A."/>
            <person name="Bharti A.K."/>
            <person name="Gaur A."/>
            <person name="Gupta V."/>
            <person name="Kumar D."/>
            <person name="Ravi V."/>
            <person name="Vij S."/>
            <person name="Kapur A."/>
            <person name="Khurana P."/>
            <person name="Khurana P."/>
            <person name="Khurana J.P."/>
            <person name="Tyagi A.K."/>
            <person name="Gaikwad K."/>
            <person name="Singh A."/>
            <person name="Dalal V."/>
            <person name="Srivastava S."/>
            <person name="Dixit A."/>
            <person name="Pal A.K."/>
            <person name="Ghazi I.A."/>
            <person name="Yadav M."/>
            <person name="Pandit A."/>
            <person name="Bhargava A."/>
            <person name="Sureshbabu K."/>
            <person name="Batra K."/>
            <person name="Sharma T.R."/>
            <person name="Mohapatra T."/>
            <person name="Singh N.K."/>
            <person name="Messing J."/>
            <person name="Nelson A.B."/>
            <person name="Fuks G."/>
            <person name="Kavchok S."/>
            <person name="Keizer G."/>
            <person name="Linton E."/>
            <person name="Llaca V."/>
            <person name="Song R."/>
            <person name="Tanyolac B."/>
            <person name="Young S."/>
            <person name="Ho-Il K."/>
            <person name="Hahn J.H."/>
            <person name="Sangsakoo G."/>
            <person name="Vanavichit A."/>
            <person name="de Mattos Luiz.A.T."/>
            <person name="Zimmer P.D."/>
            <person name="Malone G."/>
            <person name="Dellagostin O."/>
            <person name="de Oliveira A.C."/>
            <person name="Bevan M."/>
            <person name="Bancroft I."/>
            <person name="Minx P."/>
            <person name="Cordum H."/>
            <person name="Wilson R."/>
            <person name="Cheng Z."/>
            <person name="Jin W."/>
            <person name="Jiang J."/>
            <person name="Leong S.A."/>
            <person name="Iwama H."/>
            <person name="Gojobori T."/>
            <person name="Itoh T."/>
            <person name="Niimura Y."/>
            <person name="Fujii Y."/>
            <person name="Habara T."/>
            <person name="Sakai H."/>
            <person name="Sato Y."/>
            <person name="Wilson G."/>
            <person name="Kumar K."/>
            <person name="McCouch S."/>
            <person name="Juretic N."/>
            <person name="Hoen D."/>
            <person name="Wright S."/>
            <person name="Bruskiewich R."/>
            <person name="Bureau T."/>
            <person name="Miyao A."/>
            <person name="Hirochika H."/>
            <person name="Nishikawa T."/>
            <person name="Kadowaki K."/>
            <person name="Sugiura M."/>
            <person name="Burr B."/>
            <person name="Sasaki T."/>
        </authorList>
    </citation>
    <scope>NUCLEOTIDE SEQUENCE [LARGE SCALE GENOMIC DNA]</scope>
    <source>
        <strain evidence="3">cv. Nipponbare</strain>
    </source>
</reference>
<dbReference type="PaxDb" id="39947-A0A0P0XZ41"/>
<sequence>MGSSSTKEGRLDSSSRRDSSVRQGLWCPLSSDGSLWGRDVSSRLDSCLPLRVFCISILRKFITCTAYISAVNGSDICITYSYLVQKP</sequence>
<name>A0A0P0XZ41_ORYSJ</name>
<protein>
    <submittedName>
        <fullName evidence="2">Os11g0153450 protein</fullName>
    </submittedName>
</protein>
<keyword evidence="3" id="KW-1185">Reference proteome</keyword>
<evidence type="ECO:0000313" key="3">
    <source>
        <dbReference type="Proteomes" id="UP000059680"/>
    </source>
</evidence>
<dbReference type="Proteomes" id="UP000059680">
    <property type="component" value="Chromosome 11"/>
</dbReference>
<dbReference type="InParanoid" id="A0A0P0XZ41"/>
<gene>
    <name evidence="2" type="ordered locus">Os11g0153450</name>
    <name evidence="2" type="ORF">OSNPB_110153450</name>
</gene>
<accession>A0A0P0XZ41</accession>
<dbReference type="AlphaFoldDB" id="A0A0P0XZ41"/>
<feature type="compositionally biased region" description="Basic and acidic residues" evidence="1">
    <location>
        <begin position="7"/>
        <end position="20"/>
    </location>
</feature>
<evidence type="ECO:0000256" key="1">
    <source>
        <dbReference type="SAM" id="MobiDB-lite"/>
    </source>
</evidence>